<organism evidence="1 2">
    <name type="scientific">Stylosanthes scabra</name>
    <dbReference type="NCBI Taxonomy" id="79078"/>
    <lineage>
        <taxon>Eukaryota</taxon>
        <taxon>Viridiplantae</taxon>
        <taxon>Streptophyta</taxon>
        <taxon>Embryophyta</taxon>
        <taxon>Tracheophyta</taxon>
        <taxon>Spermatophyta</taxon>
        <taxon>Magnoliopsida</taxon>
        <taxon>eudicotyledons</taxon>
        <taxon>Gunneridae</taxon>
        <taxon>Pentapetalae</taxon>
        <taxon>rosids</taxon>
        <taxon>fabids</taxon>
        <taxon>Fabales</taxon>
        <taxon>Fabaceae</taxon>
        <taxon>Papilionoideae</taxon>
        <taxon>50 kb inversion clade</taxon>
        <taxon>dalbergioids sensu lato</taxon>
        <taxon>Dalbergieae</taxon>
        <taxon>Pterocarpus clade</taxon>
        <taxon>Stylosanthes</taxon>
    </lineage>
</organism>
<sequence>MANEDSWQLRSVGDKHTCNSAFDIRVMKFKPRFSRERAKAFRAKQIALVDINGTFAKQYKRLYDYGNELMQTNLGSTVKLQVQRSSDLQQHKLSASIIQRT</sequence>
<dbReference type="Proteomes" id="UP001341840">
    <property type="component" value="Unassembled WGS sequence"/>
</dbReference>
<accession>A0ABU6ZDU2</accession>
<evidence type="ECO:0000313" key="2">
    <source>
        <dbReference type="Proteomes" id="UP001341840"/>
    </source>
</evidence>
<protein>
    <submittedName>
        <fullName evidence="1">Uncharacterized protein</fullName>
    </submittedName>
</protein>
<name>A0ABU6ZDU2_9FABA</name>
<proteinExistence type="predicted"/>
<keyword evidence="2" id="KW-1185">Reference proteome</keyword>
<reference evidence="1 2" key="1">
    <citation type="journal article" date="2023" name="Plants (Basel)">
        <title>Bridging the Gap: Combining Genomics and Transcriptomics Approaches to Understand Stylosanthes scabra, an Orphan Legume from the Brazilian Caatinga.</title>
        <authorList>
            <person name="Ferreira-Neto J.R.C."/>
            <person name="da Silva M.D."/>
            <person name="Binneck E."/>
            <person name="de Melo N.F."/>
            <person name="da Silva R.H."/>
            <person name="de Melo A.L.T.M."/>
            <person name="Pandolfi V."/>
            <person name="Bustamante F.O."/>
            <person name="Brasileiro-Vidal A.C."/>
            <person name="Benko-Iseppon A.M."/>
        </authorList>
    </citation>
    <scope>NUCLEOTIDE SEQUENCE [LARGE SCALE GENOMIC DNA]</scope>
    <source>
        <tissue evidence="1">Leaves</tissue>
    </source>
</reference>
<evidence type="ECO:0000313" key="1">
    <source>
        <dbReference type="EMBL" id="MED6220114.1"/>
    </source>
</evidence>
<gene>
    <name evidence="1" type="ORF">PIB30_041808</name>
</gene>
<comment type="caution">
    <text evidence="1">The sequence shown here is derived from an EMBL/GenBank/DDBJ whole genome shotgun (WGS) entry which is preliminary data.</text>
</comment>
<dbReference type="EMBL" id="JASCZI010272094">
    <property type="protein sequence ID" value="MED6220114.1"/>
    <property type="molecule type" value="Genomic_DNA"/>
</dbReference>